<accession>A0ABY6GY63</accession>
<sequence>MNASHSNLISALQQFHHRYFQSYQQHHQPPTVEHDSDWPSACEQGAINSLEPAV</sequence>
<protein>
    <submittedName>
        <fullName evidence="2">SecY-interacting protein Syd</fullName>
    </submittedName>
</protein>
<reference evidence="2" key="1">
    <citation type="submission" date="2022-10" db="EMBL/GenBank/DDBJ databases">
        <title>Completed Genome Sequence of two octocoral isolated bacterium, Endozoicomonas euniceicola EF212T and Endozoicomonas gorgoniicola PS125T.</title>
        <authorList>
            <person name="Chiou Y.-J."/>
            <person name="Chen Y.-H."/>
        </authorList>
    </citation>
    <scope>NUCLEOTIDE SEQUENCE</scope>
    <source>
        <strain evidence="2">EF212</strain>
    </source>
</reference>
<dbReference type="Gene3D" id="3.40.1580.20">
    <property type="entry name" value="Syd protein"/>
    <property type="match status" value="1"/>
</dbReference>
<keyword evidence="3" id="KW-1185">Reference proteome</keyword>
<name>A0ABY6GY63_9GAMM</name>
<gene>
    <name evidence="2" type="ORF">NX720_06885</name>
</gene>
<dbReference type="EMBL" id="CP103300">
    <property type="protein sequence ID" value="UYM17625.1"/>
    <property type="molecule type" value="Genomic_DNA"/>
</dbReference>
<proteinExistence type="predicted"/>
<evidence type="ECO:0000313" key="3">
    <source>
        <dbReference type="Proteomes" id="UP001163255"/>
    </source>
</evidence>
<feature type="region of interest" description="Disordered" evidence="1">
    <location>
        <begin position="22"/>
        <end position="54"/>
    </location>
</feature>
<organism evidence="2 3">
    <name type="scientific">Endozoicomonas euniceicola</name>
    <dbReference type="NCBI Taxonomy" id="1234143"/>
    <lineage>
        <taxon>Bacteria</taxon>
        <taxon>Pseudomonadati</taxon>
        <taxon>Pseudomonadota</taxon>
        <taxon>Gammaproteobacteria</taxon>
        <taxon>Oceanospirillales</taxon>
        <taxon>Endozoicomonadaceae</taxon>
        <taxon>Endozoicomonas</taxon>
    </lineage>
</organism>
<dbReference type="RefSeq" id="WP_262600274.1">
    <property type="nucleotide sequence ID" value="NZ_CP103300.1"/>
</dbReference>
<dbReference type="Proteomes" id="UP001163255">
    <property type="component" value="Chromosome"/>
</dbReference>
<evidence type="ECO:0000256" key="1">
    <source>
        <dbReference type="SAM" id="MobiDB-lite"/>
    </source>
</evidence>
<dbReference type="InterPro" id="IPR038228">
    <property type="entry name" value="Syd_sf"/>
</dbReference>
<evidence type="ECO:0000313" key="2">
    <source>
        <dbReference type="EMBL" id="UYM17625.1"/>
    </source>
</evidence>